<organism evidence="2 3">
    <name type="scientific">Vitis vinifera</name>
    <name type="common">Grape</name>
    <dbReference type="NCBI Taxonomy" id="29760"/>
    <lineage>
        <taxon>Eukaryota</taxon>
        <taxon>Viridiplantae</taxon>
        <taxon>Streptophyta</taxon>
        <taxon>Embryophyta</taxon>
        <taxon>Tracheophyta</taxon>
        <taxon>Spermatophyta</taxon>
        <taxon>Magnoliopsida</taxon>
        <taxon>eudicotyledons</taxon>
        <taxon>Gunneridae</taxon>
        <taxon>Pentapetalae</taxon>
        <taxon>rosids</taxon>
        <taxon>Vitales</taxon>
        <taxon>Vitaceae</taxon>
        <taxon>Viteae</taxon>
        <taxon>Vitis</taxon>
    </lineage>
</organism>
<dbReference type="EMBL" id="QGNW01001442">
    <property type="protein sequence ID" value="RVW41297.1"/>
    <property type="molecule type" value="Genomic_DNA"/>
</dbReference>
<dbReference type="PANTHER" id="PTHR34810">
    <property type="entry name" value="DNA-BINDING PROTEIN BIN4"/>
    <property type="match status" value="1"/>
</dbReference>
<protein>
    <submittedName>
        <fullName evidence="2">Uncharacterized protein</fullName>
    </submittedName>
</protein>
<proteinExistence type="predicted"/>
<comment type="caution">
    <text evidence="2">The sequence shown here is derived from an EMBL/GenBank/DDBJ whole genome shotgun (WGS) entry which is preliminary data.</text>
</comment>
<dbReference type="GO" id="GO:0003690">
    <property type="term" value="F:double-stranded DNA binding"/>
    <property type="evidence" value="ECO:0007669"/>
    <property type="project" value="InterPro"/>
</dbReference>
<evidence type="ECO:0000256" key="1">
    <source>
        <dbReference type="SAM" id="MobiDB-lite"/>
    </source>
</evidence>
<name>A0A438E0T1_VITVI</name>
<accession>A0A438E0T1</accession>
<dbReference type="PANTHER" id="PTHR34810:SF1">
    <property type="entry name" value="DNA-BINDING PROTEIN BIN4"/>
    <property type="match status" value="1"/>
</dbReference>
<evidence type="ECO:0000313" key="3">
    <source>
        <dbReference type="Proteomes" id="UP000288805"/>
    </source>
</evidence>
<sequence length="153" mass="17890">MHLHSFPCDRFMYAGILEGFSFDSDDEADKMPKASTRQTDQNEGDEEQTNGKTKGKAEKASVCSRNSFRGGTKKRVKLQERSHQRKYNLFLSKHGTKEVLFYSIKNQFMEASHKAMRGAYNSKWRRRRRIDNEKGRMMFEEETIPAISPLFRP</sequence>
<feature type="region of interest" description="Disordered" evidence="1">
    <location>
        <begin position="24"/>
        <end position="80"/>
    </location>
</feature>
<gene>
    <name evidence="2" type="ORF">CK203_085168</name>
</gene>
<reference evidence="2 3" key="1">
    <citation type="journal article" date="2018" name="PLoS Genet.">
        <title>Population sequencing reveals clonal diversity and ancestral inbreeding in the grapevine cultivar Chardonnay.</title>
        <authorList>
            <person name="Roach M.J."/>
            <person name="Johnson D.L."/>
            <person name="Bohlmann J."/>
            <person name="van Vuuren H.J."/>
            <person name="Jones S.J."/>
            <person name="Pretorius I.S."/>
            <person name="Schmidt S.A."/>
            <person name="Borneman A.R."/>
        </authorList>
    </citation>
    <scope>NUCLEOTIDE SEQUENCE [LARGE SCALE GENOMIC DNA]</scope>
    <source>
        <strain evidence="3">cv. Chardonnay</strain>
        <tissue evidence="2">Leaf</tissue>
    </source>
</reference>
<dbReference type="InterPro" id="IPR033246">
    <property type="entry name" value="BIN4"/>
</dbReference>
<dbReference type="Proteomes" id="UP000288805">
    <property type="component" value="Unassembled WGS sequence"/>
</dbReference>
<evidence type="ECO:0000313" key="2">
    <source>
        <dbReference type="EMBL" id="RVW41297.1"/>
    </source>
</evidence>
<dbReference type="GO" id="GO:0042023">
    <property type="term" value="P:DNA endoreduplication"/>
    <property type="evidence" value="ECO:0007669"/>
    <property type="project" value="InterPro"/>
</dbReference>
<dbReference type="GO" id="GO:0009330">
    <property type="term" value="C:DNA topoisomerase type II (double strand cut, ATP-hydrolyzing) complex"/>
    <property type="evidence" value="ECO:0007669"/>
    <property type="project" value="InterPro"/>
</dbReference>
<dbReference type="AlphaFoldDB" id="A0A438E0T1"/>